<keyword evidence="3" id="KW-1185">Reference proteome</keyword>
<dbReference type="EMBL" id="JANEYF010004836">
    <property type="protein sequence ID" value="KAJ8929925.1"/>
    <property type="molecule type" value="Genomic_DNA"/>
</dbReference>
<dbReference type="Proteomes" id="UP001162156">
    <property type="component" value="Unassembled WGS sequence"/>
</dbReference>
<comment type="caution">
    <text evidence="2">The sequence shown here is derived from an EMBL/GenBank/DDBJ whole genome shotgun (WGS) entry which is preliminary data.</text>
</comment>
<dbReference type="AlphaFoldDB" id="A0AAV8WUJ6"/>
<sequence>MLMIKKKIFWVRTKKLMLTKRKGKRRRKKQVKNLITKTVSNQQESHDGTNKDSDSKGNEQFIKRKLKKKKVIKSGSINQNKNRKRTNSEAQNDAPRKKFKNMRSQGEVKEPSIPDARLVAYGINPKKFKNKLKYGNK</sequence>
<evidence type="ECO:0000313" key="2">
    <source>
        <dbReference type="EMBL" id="KAJ8929925.1"/>
    </source>
</evidence>
<organism evidence="2 3">
    <name type="scientific">Rhamnusium bicolor</name>
    <dbReference type="NCBI Taxonomy" id="1586634"/>
    <lineage>
        <taxon>Eukaryota</taxon>
        <taxon>Metazoa</taxon>
        <taxon>Ecdysozoa</taxon>
        <taxon>Arthropoda</taxon>
        <taxon>Hexapoda</taxon>
        <taxon>Insecta</taxon>
        <taxon>Pterygota</taxon>
        <taxon>Neoptera</taxon>
        <taxon>Endopterygota</taxon>
        <taxon>Coleoptera</taxon>
        <taxon>Polyphaga</taxon>
        <taxon>Cucujiformia</taxon>
        <taxon>Chrysomeloidea</taxon>
        <taxon>Cerambycidae</taxon>
        <taxon>Lepturinae</taxon>
        <taxon>Rhagiini</taxon>
        <taxon>Rhamnusium</taxon>
    </lineage>
</organism>
<name>A0AAV8WUJ6_9CUCU</name>
<accession>A0AAV8WUJ6</accession>
<feature type="compositionally biased region" description="Polar residues" evidence="1">
    <location>
        <begin position="33"/>
        <end position="43"/>
    </location>
</feature>
<evidence type="ECO:0000313" key="3">
    <source>
        <dbReference type="Proteomes" id="UP001162156"/>
    </source>
</evidence>
<protein>
    <submittedName>
        <fullName evidence="2">Uncharacterized protein</fullName>
    </submittedName>
</protein>
<feature type="region of interest" description="Disordered" evidence="1">
    <location>
        <begin position="19"/>
        <end position="111"/>
    </location>
</feature>
<gene>
    <name evidence="2" type="ORF">NQ314_017334</name>
</gene>
<feature type="compositionally biased region" description="Basic and acidic residues" evidence="1">
    <location>
        <begin position="44"/>
        <end position="57"/>
    </location>
</feature>
<feature type="compositionally biased region" description="Basic residues" evidence="1">
    <location>
        <begin position="63"/>
        <end position="72"/>
    </location>
</feature>
<proteinExistence type="predicted"/>
<feature type="compositionally biased region" description="Basic residues" evidence="1">
    <location>
        <begin position="19"/>
        <end position="31"/>
    </location>
</feature>
<evidence type="ECO:0000256" key="1">
    <source>
        <dbReference type="SAM" id="MobiDB-lite"/>
    </source>
</evidence>
<reference evidence="2" key="1">
    <citation type="journal article" date="2023" name="Insect Mol. Biol.">
        <title>Genome sequencing provides insights into the evolution of gene families encoding plant cell wall-degrading enzymes in longhorned beetles.</title>
        <authorList>
            <person name="Shin N.R."/>
            <person name="Okamura Y."/>
            <person name="Kirsch R."/>
            <person name="Pauchet Y."/>
        </authorList>
    </citation>
    <scope>NUCLEOTIDE SEQUENCE</scope>
    <source>
        <strain evidence="2">RBIC_L_NR</strain>
    </source>
</reference>